<proteinExistence type="predicted"/>
<protein>
    <submittedName>
        <fullName evidence="5">2-oxoisovalerate dehydrogenase subunit beta</fullName>
        <ecNumber evidence="5">1.2.4.4</ecNumber>
    </submittedName>
</protein>
<dbReference type="GO" id="GO:0003863">
    <property type="term" value="F:branched-chain 2-oxo acid dehydrogenase activity"/>
    <property type="evidence" value="ECO:0007669"/>
    <property type="project" value="UniProtKB-EC"/>
</dbReference>
<name>W9USC6_9GAMM</name>
<keyword evidence="3" id="KW-0786">Thiamine pyrophosphate</keyword>
<accession>W9USC6</accession>
<dbReference type="EMBL" id="AONB01000018">
    <property type="protein sequence ID" value="EXJ09989.1"/>
    <property type="molecule type" value="Genomic_DNA"/>
</dbReference>
<organism evidence="5 6">
    <name type="scientific">Nitrincola nitratireducens</name>
    <dbReference type="NCBI Taxonomy" id="1229521"/>
    <lineage>
        <taxon>Bacteria</taxon>
        <taxon>Pseudomonadati</taxon>
        <taxon>Pseudomonadota</taxon>
        <taxon>Gammaproteobacteria</taxon>
        <taxon>Oceanospirillales</taxon>
        <taxon>Oceanospirillaceae</taxon>
        <taxon>Nitrincola</taxon>
    </lineage>
</organism>
<sequence length="74" mass="8206">MKKTGRLIINHEAPKTSGFGAEIAAAIQEECFLYLESPIIRVTGLDTPFPLALEKEYMPDALKTFEAIKASMTF</sequence>
<dbReference type="SUPFAM" id="SSF52922">
    <property type="entry name" value="TK C-terminal domain-like"/>
    <property type="match status" value="1"/>
</dbReference>
<dbReference type="GO" id="GO:0009083">
    <property type="term" value="P:branched-chain amino acid catabolic process"/>
    <property type="evidence" value="ECO:0007669"/>
    <property type="project" value="TreeGrafter"/>
</dbReference>
<evidence type="ECO:0000256" key="1">
    <source>
        <dbReference type="ARBA" id="ARBA00001964"/>
    </source>
</evidence>
<comment type="cofactor">
    <cofactor evidence="1">
        <name>thiamine diphosphate</name>
        <dbReference type="ChEBI" id="CHEBI:58937"/>
    </cofactor>
</comment>
<dbReference type="AlphaFoldDB" id="W9USC6"/>
<dbReference type="EC" id="1.2.4.4" evidence="5"/>
<dbReference type="STRING" id="1229521.D791_03143"/>
<evidence type="ECO:0000313" key="5">
    <source>
        <dbReference type="EMBL" id="EXJ09989.1"/>
    </source>
</evidence>
<keyword evidence="6" id="KW-1185">Reference proteome</keyword>
<dbReference type="Pfam" id="PF02780">
    <property type="entry name" value="Transketolase_C"/>
    <property type="match status" value="1"/>
</dbReference>
<comment type="caution">
    <text evidence="5">The sequence shown here is derived from an EMBL/GenBank/DDBJ whole genome shotgun (WGS) entry which is preliminary data.</text>
</comment>
<dbReference type="PANTHER" id="PTHR42980:SF1">
    <property type="entry name" value="2-OXOISOVALERATE DEHYDROGENASE SUBUNIT BETA, MITOCHONDRIAL"/>
    <property type="match status" value="1"/>
</dbReference>
<reference evidence="5 6" key="2">
    <citation type="journal article" date="2015" name="Syst. Appl. Microbiol.">
        <title>Nitrincola nitratireducens sp. nov. isolated from a haloalkaline crater lake.</title>
        <authorList>
            <person name="Singh A."/>
            <person name="Vaidya B."/>
            <person name="Tanuku N.R."/>
            <person name="Pinnaka A.K."/>
        </authorList>
    </citation>
    <scope>NUCLEOTIDE SEQUENCE [LARGE SCALE GENOMIC DNA]</scope>
    <source>
        <strain evidence="5 6">AK23</strain>
    </source>
</reference>
<evidence type="ECO:0000313" key="6">
    <source>
        <dbReference type="Proteomes" id="UP000019464"/>
    </source>
</evidence>
<dbReference type="PANTHER" id="PTHR42980">
    <property type="entry name" value="2-OXOISOVALERATE DEHYDROGENASE SUBUNIT BETA-RELATED"/>
    <property type="match status" value="1"/>
</dbReference>
<keyword evidence="2 5" id="KW-0560">Oxidoreductase</keyword>
<dbReference type="Gene3D" id="3.40.50.920">
    <property type="match status" value="1"/>
</dbReference>
<dbReference type="PATRIC" id="fig|1229521.3.peg.3175"/>
<reference evidence="6" key="1">
    <citation type="submission" date="2012-11" db="EMBL/GenBank/DDBJ databases">
        <authorList>
            <person name="Singh A."/>
            <person name="Pinnaka A.K."/>
            <person name="Vaidya B."/>
        </authorList>
    </citation>
    <scope>NUCLEOTIDE SEQUENCE [LARGE SCALE GENOMIC DNA]</scope>
    <source>
        <strain evidence="6">AK23</strain>
    </source>
</reference>
<dbReference type="Proteomes" id="UP000019464">
    <property type="component" value="Unassembled WGS sequence"/>
</dbReference>
<evidence type="ECO:0000259" key="4">
    <source>
        <dbReference type="Pfam" id="PF02780"/>
    </source>
</evidence>
<gene>
    <name evidence="5" type="primary">bkdA2</name>
    <name evidence="5" type="ORF">D791_03143</name>
</gene>
<evidence type="ECO:0000256" key="2">
    <source>
        <dbReference type="ARBA" id="ARBA00023002"/>
    </source>
</evidence>
<dbReference type="InterPro" id="IPR009014">
    <property type="entry name" value="Transketo_C/PFOR_II"/>
</dbReference>
<feature type="domain" description="Transketolase C-terminal" evidence="4">
    <location>
        <begin position="1"/>
        <end position="61"/>
    </location>
</feature>
<evidence type="ECO:0000256" key="3">
    <source>
        <dbReference type="ARBA" id="ARBA00023052"/>
    </source>
</evidence>
<dbReference type="InterPro" id="IPR033248">
    <property type="entry name" value="Transketolase_C"/>
</dbReference>
<dbReference type="GO" id="GO:0007584">
    <property type="term" value="P:response to nutrient"/>
    <property type="evidence" value="ECO:0007669"/>
    <property type="project" value="TreeGrafter"/>
</dbReference>